<evidence type="ECO:0000313" key="5">
    <source>
        <dbReference type="EMBL" id="KAB0265954.1"/>
    </source>
</evidence>
<evidence type="ECO:0000256" key="2">
    <source>
        <dbReference type="ARBA" id="ARBA00022898"/>
    </source>
</evidence>
<dbReference type="Pfam" id="PF00202">
    <property type="entry name" value="Aminotran_3"/>
    <property type="match status" value="1"/>
</dbReference>
<organism evidence="5 6">
    <name type="scientific">Microvirga brassicacearum</name>
    <dbReference type="NCBI Taxonomy" id="2580413"/>
    <lineage>
        <taxon>Bacteria</taxon>
        <taxon>Pseudomonadati</taxon>
        <taxon>Pseudomonadota</taxon>
        <taxon>Alphaproteobacteria</taxon>
        <taxon>Hyphomicrobiales</taxon>
        <taxon>Methylobacteriaceae</taxon>
        <taxon>Microvirga</taxon>
    </lineage>
</organism>
<keyword evidence="6" id="KW-1185">Reference proteome</keyword>
<dbReference type="Proteomes" id="UP000325684">
    <property type="component" value="Unassembled WGS sequence"/>
</dbReference>
<dbReference type="AlphaFoldDB" id="A0A5N3P888"/>
<evidence type="ECO:0000256" key="4">
    <source>
        <dbReference type="SAM" id="MobiDB-lite"/>
    </source>
</evidence>
<dbReference type="InterPro" id="IPR015421">
    <property type="entry name" value="PyrdxlP-dep_Trfase_major"/>
</dbReference>
<dbReference type="InterPro" id="IPR015422">
    <property type="entry name" value="PyrdxlP-dep_Trfase_small"/>
</dbReference>
<accession>A0A5N3P888</accession>
<dbReference type="Gene3D" id="3.40.640.10">
    <property type="entry name" value="Type I PLP-dependent aspartate aminotransferase-like (Major domain)"/>
    <property type="match status" value="1"/>
</dbReference>
<dbReference type="PANTHER" id="PTHR43094:SF1">
    <property type="entry name" value="AMINOTRANSFERASE CLASS-III"/>
    <property type="match status" value="1"/>
</dbReference>
<sequence length="454" mass="49029">MLQEHAPAESESDTNSTPARAAWSTENVNVETRALLDRDSNAFLHQSVSTPCLTAIKKAEGIYIEDTGGRRYIDFHGNNVHHIGYGHPRLKRAISEQMDALPFAPRRFTCEPAVQLAEKLAAITPGNLSKVLFTTGGSDAIEVAIKVARAATGRFKTLSFWDAFHGAGFGAASVGGEALFRGKPHGPLMPGAEHVAPFGSFNCPYGGRNAQESGDVCARMIDYVLTREGDFAAFIAEPIRAVPYVPPPGFWRKVREACDRTGTLLIFDEIPTGLGKTGRMFSCEHDGVTPDILVLGKGLGGGILPIAAAVCRPELDVGEAWAFGHYTHEKNPVTTRAALETIQIIEDEGLVENAARVGQCALERLESWKDRFTEVADVRGRGFLMGVELASNDDKRPAKAIAERTLYNALENGLSFKTTMGNVLTLTPPLVTSQTQMNQALDILEKALAAARNA</sequence>
<dbReference type="GO" id="GO:0008483">
    <property type="term" value="F:transaminase activity"/>
    <property type="evidence" value="ECO:0007669"/>
    <property type="project" value="UniProtKB-KW"/>
</dbReference>
<dbReference type="PIRSF" id="PIRSF000521">
    <property type="entry name" value="Transaminase_4ab_Lys_Orn"/>
    <property type="match status" value="1"/>
</dbReference>
<dbReference type="InterPro" id="IPR005814">
    <property type="entry name" value="Aminotrans_3"/>
</dbReference>
<feature type="compositionally biased region" description="Polar residues" evidence="4">
    <location>
        <begin position="13"/>
        <end position="24"/>
    </location>
</feature>
<dbReference type="EMBL" id="VCMV01000025">
    <property type="protein sequence ID" value="KAB0265954.1"/>
    <property type="molecule type" value="Genomic_DNA"/>
</dbReference>
<reference evidence="5 6" key="1">
    <citation type="journal article" date="2019" name="Microorganisms">
        <title>Genome Insights into the Novel Species Microvirga brassicacearum, a Rapeseed Endophyte with Biotechnological Potential.</title>
        <authorList>
            <person name="Jimenez-Gomez A."/>
            <person name="Saati-Santamaria Z."/>
            <person name="Igual J.M."/>
            <person name="Rivas R."/>
            <person name="Mateos P.F."/>
            <person name="Garcia-Fraile P."/>
        </authorList>
    </citation>
    <scope>NUCLEOTIDE SEQUENCE [LARGE SCALE GENOMIC DNA]</scope>
    <source>
        <strain evidence="5 6">CDVBN77</strain>
    </source>
</reference>
<keyword evidence="5" id="KW-0808">Transferase</keyword>
<dbReference type="NCBIfam" id="NF004755">
    <property type="entry name" value="PRK06082.1"/>
    <property type="match status" value="1"/>
</dbReference>
<dbReference type="RefSeq" id="WP_150946296.1">
    <property type="nucleotide sequence ID" value="NZ_VCMV01000025.1"/>
</dbReference>
<evidence type="ECO:0000313" key="6">
    <source>
        <dbReference type="Proteomes" id="UP000325684"/>
    </source>
</evidence>
<evidence type="ECO:0000256" key="3">
    <source>
        <dbReference type="RuleBase" id="RU003560"/>
    </source>
</evidence>
<protein>
    <submittedName>
        <fullName evidence="5">Aspartate aminotransferase family protein</fullName>
    </submittedName>
</protein>
<dbReference type="SUPFAM" id="SSF53383">
    <property type="entry name" value="PLP-dependent transferases"/>
    <property type="match status" value="1"/>
</dbReference>
<dbReference type="InterPro" id="IPR015424">
    <property type="entry name" value="PyrdxlP-dep_Trfase"/>
</dbReference>
<dbReference type="PANTHER" id="PTHR43094">
    <property type="entry name" value="AMINOTRANSFERASE"/>
    <property type="match status" value="1"/>
</dbReference>
<dbReference type="Gene3D" id="3.90.1150.10">
    <property type="entry name" value="Aspartate Aminotransferase, domain 1"/>
    <property type="match status" value="1"/>
</dbReference>
<gene>
    <name evidence="5" type="ORF">FEZ63_16115</name>
</gene>
<feature type="region of interest" description="Disordered" evidence="4">
    <location>
        <begin position="1"/>
        <end position="24"/>
    </location>
</feature>
<dbReference type="CDD" id="cd00610">
    <property type="entry name" value="OAT_like"/>
    <property type="match status" value="1"/>
</dbReference>
<name>A0A5N3P888_9HYPH</name>
<keyword evidence="2 3" id="KW-0663">Pyridoxal phosphate</keyword>
<proteinExistence type="inferred from homology"/>
<keyword evidence="5" id="KW-0032">Aminotransferase</keyword>
<evidence type="ECO:0000256" key="1">
    <source>
        <dbReference type="ARBA" id="ARBA00008954"/>
    </source>
</evidence>
<comment type="caution">
    <text evidence="5">The sequence shown here is derived from an EMBL/GenBank/DDBJ whole genome shotgun (WGS) entry which is preliminary data.</text>
</comment>
<dbReference type="OrthoDB" id="9801834at2"/>
<dbReference type="GO" id="GO:0030170">
    <property type="term" value="F:pyridoxal phosphate binding"/>
    <property type="evidence" value="ECO:0007669"/>
    <property type="project" value="InterPro"/>
</dbReference>
<comment type="similarity">
    <text evidence="1 3">Belongs to the class-III pyridoxal-phosphate-dependent aminotransferase family.</text>
</comment>